<evidence type="ECO:0000259" key="2">
    <source>
        <dbReference type="PROSITE" id="PS51819"/>
    </source>
</evidence>
<dbReference type="SUPFAM" id="SSF54593">
    <property type="entry name" value="Glyoxalase/Bleomycin resistance protein/Dihydroxybiphenyl dioxygenase"/>
    <property type="match status" value="1"/>
</dbReference>
<accession>A0A6A6Y9Q2</accession>
<evidence type="ECO:0000313" key="3">
    <source>
        <dbReference type="EMBL" id="KAF2804557.1"/>
    </source>
</evidence>
<keyword evidence="3 5" id="KW-0223">Dioxygenase</keyword>
<dbReference type="PANTHER" id="PTHR43048:SF6">
    <property type="entry name" value="BLR8189 PROTEIN"/>
    <property type="match status" value="1"/>
</dbReference>
<dbReference type="InterPro" id="IPR004360">
    <property type="entry name" value="Glyas_Fos-R_dOase_dom"/>
</dbReference>
<reference evidence="5" key="2">
    <citation type="submission" date="2020-04" db="EMBL/GenBank/DDBJ databases">
        <authorList>
            <consortium name="NCBI Genome Project"/>
        </authorList>
    </citation>
    <scope>NUCLEOTIDE SEQUENCE</scope>
    <source>
        <strain evidence="5">CBS 304.34</strain>
    </source>
</reference>
<feature type="domain" description="VOC" evidence="2">
    <location>
        <begin position="9"/>
        <end position="159"/>
    </location>
</feature>
<dbReference type="Proteomes" id="UP000504636">
    <property type="component" value="Unplaced"/>
</dbReference>
<sequence length="169" mass="18656">MEVAPFNRVLNHVALHVPDIDAAIAFYTSILSFRKLQNLPRCTDRSTDPDAPIFRIYDSRLHKVKVAFLATGNSVGFELFQFIDPPMSVPSSFDYTRGGVFHFAVTDPDPEALCARVVAAGGRKIGETVSPKSTEGEEVRTVALYVLDPWGNTIEACSCSFEKMVANRD</sequence>
<keyword evidence="4" id="KW-1185">Reference proteome</keyword>
<proteinExistence type="predicted"/>
<dbReference type="GeneID" id="54461873"/>
<evidence type="ECO:0000313" key="5">
    <source>
        <dbReference type="RefSeq" id="XP_033571521.1"/>
    </source>
</evidence>
<dbReference type="Gene3D" id="3.10.180.10">
    <property type="entry name" value="2,3-Dihydroxybiphenyl 1,2-Dioxygenase, domain 1"/>
    <property type="match status" value="1"/>
</dbReference>
<dbReference type="InterPro" id="IPR051785">
    <property type="entry name" value="MMCE/EMCE_epimerase"/>
</dbReference>
<dbReference type="GO" id="GO:0051213">
    <property type="term" value="F:dioxygenase activity"/>
    <property type="evidence" value="ECO:0007669"/>
    <property type="project" value="UniProtKB-KW"/>
</dbReference>
<dbReference type="PROSITE" id="PS51819">
    <property type="entry name" value="VOC"/>
    <property type="match status" value="1"/>
</dbReference>
<dbReference type="Pfam" id="PF00903">
    <property type="entry name" value="Glyoxalase"/>
    <property type="match status" value="1"/>
</dbReference>
<dbReference type="OrthoDB" id="16820at2759"/>
<keyword evidence="3 5" id="KW-0560">Oxidoreductase</keyword>
<evidence type="ECO:0000313" key="4">
    <source>
        <dbReference type="Proteomes" id="UP000504636"/>
    </source>
</evidence>
<gene>
    <name evidence="3 5" type="ORF">BDZ99DRAFT_467253</name>
</gene>
<dbReference type="PANTHER" id="PTHR43048">
    <property type="entry name" value="METHYLMALONYL-COA EPIMERASE"/>
    <property type="match status" value="1"/>
</dbReference>
<organism evidence="3">
    <name type="scientific">Mytilinidion resinicola</name>
    <dbReference type="NCBI Taxonomy" id="574789"/>
    <lineage>
        <taxon>Eukaryota</taxon>
        <taxon>Fungi</taxon>
        <taxon>Dikarya</taxon>
        <taxon>Ascomycota</taxon>
        <taxon>Pezizomycotina</taxon>
        <taxon>Dothideomycetes</taxon>
        <taxon>Pleosporomycetidae</taxon>
        <taxon>Mytilinidiales</taxon>
        <taxon>Mytilinidiaceae</taxon>
        <taxon>Mytilinidion</taxon>
    </lineage>
</organism>
<reference evidence="3 5" key="1">
    <citation type="journal article" date="2020" name="Stud. Mycol.">
        <title>101 Dothideomycetes genomes: a test case for predicting lifestyles and emergence of pathogens.</title>
        <authorList>
            <person name="Haridas S."/>
            <person name="Albert R."/>
            <person name="Binder M."/>
            <person name="Bloem J."/>
            <person name="Labutti K."/>
            <person name="Salamov A."/>
            <person name="Andreopoulos B."/>
            <person name="Baker S."/>
            <person name="Barry K."/>
            <person name="Bills G."/>
            <person name="Bluhm B."/>
            <person name="Cannon C."/>
            <person name="Castanera R."/>
            <person name="Culley D."/>
            <person name="Daum C."/>
            <person name="Ezra D."/>
            <person name="Gonzalez J."/>
            <person name="Henrissat B."/>
            <person name="Kuo A."/>
            <person name="Liang C."/>
            <person name="Lipzen A."/>
            <person name="Lutzoni F."/>
            <person name="Magnuson J."/>
            <person name="Mondo S."/>
            <person name="Nolan M."/>
            <person name="Ohm R."/>
            <person name="Pangilinan J."/>
            <person name="Park H.-J."/>
            <person name="Ramirez L."/>
            <person name="Alfaro M."/>
            <person name="Sun H."/>
            <person name="Tritt A."/>
            <person name="Yoshinaga Y."/>
            <person name="Zwiers L.-H."/>
            <person name="Turgeon B."/>
            <person name="Goodwin S."/>
            <person name="Spatafora J."/>
            <person name="Crous P."/>
            <person name="Grigoriev I."/>
        </authorList>
    </citation>
    <scope>NUCLEOTIDE SEQUENCE</scope>
    <source>
        <strain evidence="3 5">CBS 304.34</strain>
    </source>
</reference>
<dbReference type="InterPro" id="IPR037523">
    <property type="entry name" value="VOC_core"/>
</dbReference>
<evidence type="ECO:0000256" key="1">
    <source>
        <dbReference type="ARBA" id="ARBA00022723"/>
    </source>
</evidence>
<dbReference type="RefSeq" id="XP_033571521.1">
    <property type="nucleotide sequence ID" value="XM_033720980.1"/>
</dbReference>
<dbReference type="GO" id="GO:0046491">
    <property type="term" value="P:L-methylmalonyl-CoA metabolic process"/>
    <property type="evidence" value="ECO:0007669"/>
    <property type="project" value="TreeGrafter"/>
</dbReference>
<reference evidence="5" key="3">
    <citation type="submission" date="2025-04" db="UniProtKB">
        <authorList>
            <consortium name="RefSeq"/>
        </authorList>
    </citation>
    <scope>IDENTIFICATION</scope>
    <source>
        <strain evidence="5">CBS 304.34</strain>
    </source>
</reference>
<dbReference type="GO" id="GO:0004493">
    <property type="term" value="F:methylmalonyl-CoA epimerase activity"/>
    <property type="evidence" value="ECO:0007669"/>
    <property type="project" value="TreeGrafter"/>
</dbReference>
<dbReference type="InterPro" id="IPR029068">
    <property type="entry name" value="Glyas_Bleomycin-R_OHBP_Dase"/>
</dbReference>
<dbReference type="EMBL" id="MU003712">
    <property type="protein sequence ID" value="KAF2804557.1"/>
    <property type="molecule type" value="Genomic_DNA"/>
</dbReference>
<name>A0A6A6Y9Q2_9PEZI</name>
<keyword evidence="1" id="KW-0479">Metal-binding</keyword>
<dbReference type="AlphaFoldDB" id="A0A6A6Y9Q2"/>
<dbReference type="GO" id="GO:0046872">
    <property type="term" value="F:metal ion binding"/>
    <property type="evidence" value="ECO:0007669"/>
    <property type="project" value="UniProtKB-KW"/>
</dbReference>
<protein>
    <submittedName>
        <fullName evidence="3 5">Glyoxalase/Bleomycin resistance protein/Dihydroxybiphenyl dioxygenase</fullName>
    </submittedName>
</protein>